<feature type="region of interest" description="Disordered" evidence="7">
    <location>
        <begin position="72"/>
        <end position="111"/>
    </location>
</feature>
<feature type="region of interest" description="Disordered" evidence="7">
    <location>
        <begin position="1"/>
        <end position="57"/>
    </location>
</feature>
<reference evidence="10" key="4">
    <citation type="journal article" date="2015" name="G3 (Bethesda)">
        <title>Genome sequences of three phytopathogenic species of the Magnaporthaceae family of fungi.</title>
        <authorList>
            <person name="Okagaki L.H."/>
            <person name="Nunes C.C."/>
            <person name="Sailsbery J."/>
            <person name="Clay B."/>
            <person name="Brown D."/>
            <person name="John T."/>
            <person name="Oh Y."/>
            <person name="Young N."/>
            <person name="Fitzgerald M."/>
            <person name="Haas B.J."/>
            <person name="Zeng Q."/>
            <person name="Young S."/>
            <person name="Adiconis X."/>
            <person name="Fan L."/>
            <person name="Levin J.Z."/>
            <person name="Mitchell T.K."/>
            <person name="Okubara P.A."/>
            <person name="Farman M.L."/>
            <person name="Kohn L.M."/>
            <person name="Birren B."/>
            <person name="Ma L.-J."/>
            <person name="Dean R.A."/>
        </authorList>
    </citation>
    <scope>NUCLEOTIDE SEQUENCE</scope>
    <source>
        <strain evidence="10">ATCC 64411 / 73-15</strain>
    </source>
</reference>
<feature type="compositionally biased region" description="Basic and acidic residues" evidence="7">
    <location>
        <begin position="307"/>
        <end position="327"/>
    </location>
</feature>
<gene>
    <name evidence="9" type="ORF">MAPG_00377</name>
</gene>
<evidence type="ECO:0000259" key="8">
    <source>
        <dbReference type="PROSITE" id="PS51088"/>
    </source>
</evidence>
<evidence type="ECO:0000256" key="5">
    <source>
        <dbReference type="ARBA" id="ARBA00023242"/>
    </source>
</evidence>
<dbReference type="EMBL" id="ADBL01000085">
    <property type="status" value="NOT_ANNOTATED_CDS"/>
    <property type="molecule type" value="Genomic_DNA"/>
</dbReference>
<feature type="compositionally biased region" description="Basic residues" evidence="7">
    <location>
        <begin position="328"/>
        <end position="340"/>
    </location>
</feature>
<accession>A0A0C4DKU7</accession>
<dbReference type="GO" id="GO:0000978">
    <property type="term" value="F:RNA polymerase II cis-regulatory region sequence-specific DNA binding"/>
    <property type="evidence" value="ECO:0007669"/>
    <property type="project" value="TreeGrafter"/>
</dbReference>
<evidence type="ECO:0000256" key="6">
    <source>
        <dbReference type="PROSITE-ProRule" id="PRU00505"/>
    </source>
</evidence>
<organism evidence="10 11">
    <name type="scientific">Magnaporthiopsis poae (strain ATCC 64411 / 73-15)</name>
    <name type="common">Kentucky bluegrass fungus</name>
    <name type="synonym">Magnaporthe poae</name>
    <dbReference type="NCBI Taxonomy" id="644358"/>
    <lineage>
        <taxon>Eukaryota</taxon>
        <taxon>Fungi</taxon>
        <taxon>Dikarya</taxon>
        <taxon>Ascomycota</taxon>
        <taxon>Pezizomycotina</taxon>
        <taxon>Sordariomycetes</taxon>
        <taxon>Sordariomycetidae</taxon>
        <taxon>Magnaporthales</taxon>
        <taxon>Magnaporthaceae</taxon>
        <taxon>Magnaporthiopsis</taxon>
    </lineage>
</organism>
<protein>
    <recommendedName>
        <fullName evidence="8">TEA domain-containing protein</fullName>
    </recommendedName>
</protein>
<feature type="compositionally biased region" description="Polar residues" evidence="7">
    <location>
        <begin position="72"/>
        <end position="81"/>
    </location>
</feature>
<evidence type="ECO:0000313" key="11">
    <source>
        <dbReference type="Proteomes" id="UP000011715"/>
    </source>
</evidence>
<feature type="region of interest" description="Disordered" evidence="7">
    <location>
        <begin position="307"/>
        <end position="340"/>
    </location>
</feature>
<dbReference type="GO" id="GO:0005634">
    <property type="term" value="C:nucleus"/>
    <property type="evidence" value="ECO:0007669"/>
    <property type="project" value="UniProtKB-SubCell"/>
</dbReference>
<dbReference type="AlphaFoldDB" id="A0A0C4DKU7"/>
<comment type="similarity">
    <text evidence="2">Belongs to the TEC1 family.</text>
</comment>
<dbReference type="EnsemblFungi" id="MAPG_00377T0">
    <property type="protein sequence ID" value="MAPG_00377T0"/>
    <property type="gene ID" value="MAPG_00377"/>
</dbReference>
<dbReference type="eggNOG" id="KOG0110">
    <property type="taxonomic scope" value="Eukaryota"/>
</dbReference>
<dbReference type="InterPro" id="IPR038096">
    <property type="entry name" value="TEA/ATTS_sf"/>
</dbReference>
<evidence type="ECO:0000256" key="4">
    <source>
        <dbReference type="ARBA" id="ARBA00023163"/>
    </source>
</evidence>
<name>A0A0C4DKU7_MAGP6</name>
<dbReference type="InterPro" id="IPR050937">
    <property type="entry name" value="TEC1_TEAD_TF"/>
</dbReference>
<dbReference type="PROSITE" id="PS51088">
    <property type="entry name" value="TEA_2"/>
    <property type="match status" value="1"/>
</dbReference>
<evidence type="ECO:0000256" key="7">
    <source>
        <dbReference type="SAM" id="MobiDB-lite"/>
    </source>
</evidence>
<keyword evidence="5" id="KW-0539">Nucleus</keyword>
<evidence type="ECO:0000313" key="10">
    <source>
        <dbReference type="EnsemblFungi" id="MAPG_00377T0"/>
    </source>
</evidence>
<dbReference type="OrthoDB" id="10006572at2759"/>
<dbReference type="Proteomes" id="UP000011715">
    <property type="component" value="Unassembled WGS sequence"/>
</dbReference>
<evidence type="ECO:0000313" key="9">
    <source>
        <dbReference type="EMBL" id="KLU81286.1"/>
    </source>
</evidence>
<dbReference type="Gene3D" id="6.10.20.40">
    <property type="entry name" value="TEA/ATTS domain"/>
    <property type="match status" value="1"/>
</dbReference>
<proteinExistence type="inferred from homology"/>
<keyword evidence="4" id="KW-0804">Transcription</keyword>
<dbReference type="InterPro" id="IPR000818">
    <property type="entry name" value="TEA/ATTS_dom"/>
</dbReference>
<dbReference type="PANTHER" id="PTHR11834:SF0">
    <property type="entry name" value="PROTEIN SCALLOPED"/>
    <property type="match status" value="1"/>
</dbReference>
<dbReference type="Pfam" id="PF01285">
    <property type="entry name" value="TEA"/>
    <property type="match status" value="1"/>
</dbReference>
<dbReference type="GO" id="GO:0000981">
    <property type="term" value="F:DNA-binding transcription factor activity, RNA polymerase II-specific"/>
    <property type="evidence" value="ECO:0007669"/>
    <property type="project" value="TreeGrafter"/>
</dbReference>
<reference evidence="11" key="1">
    <citation type="submission" date="2010-05" db="EMBL/GenBank/DDBJ databases">
        <title>The genome sequence of Magnaporthe poae strain ATCC 64411.</title>
        <authorList>
            <person name="Ma L.-J."/>
            <person name="Dead R."/>
            <person name="Young S."/>
            <person name="Zeng Q."/>
            <person name="Koehrsen M."/>
            <person name="Alvarado L."/>
            <person name="Berlin A."/>
            <person name="Chapman S.B."/>
            <person name="Chen Z."/>
            <person name="Freedman E."/>
            <person name="Gellesch M."/>
            <person name="Goldberg J."/>
            <person name="Griggs A."/>
            <person name="Gujja S."/>
            <person name="Heilman E.R."/>
            <person name="Heiman D."/>
            <person name="Hepburn T."/>
            <person name="Howarth C."/>
            <person name="Jen D."/>
            <person name="Larson L."/>
            <person name="Mehta T."/>
            <person name="Neiman D."/>
            <person name="Pearson M."/>
            <person name="Roberts A."/>
            <person name="Saif S."/>
            <person name="Shea T."/>
            <person name="Shenoy N."/>
            <person name="Sisk P."/>
            <person name="Stolte C."/>
            <person name="Sykes S."/>
            <person name="Walk T."/>
            <person name="White J."/>
            <person name="Yandava C."/>
            <person name="Haas B."/>
            <person name="Nusbaum C."/>
            <person name="Birren B."/>
        </authorList>
    </citation>
    <scope>NUCLEOTIDE SEQUENCE [LARGE SCALE GENOMIC DNA]</scope>
    <source>
        <strain evidence="11">ATCC 64411 / 73-15</strain>
    </source>
</reference>
<sequence length="600" mass="67006">MLPAADHARSSQQQQDEEQRFSSSTPDLYDVNGRVLVSQPLDPSTTTSKRRISPVDTPAKGVIAYQPQHQAVLSQTPTPDSFDNADGRPDGGRPPLGHTSGNAQQQNHHHYARPEASLVGHDLTTLCFNGTAASSPAWGPIPESLVSHPGALGPSPVLSTARAFPSTRPGRQSHQLHRPQPLLHQQDAAGREKQPTSLVHNAVPSNLGVVEINPIYEWPQFLEYRRKQSEKGPDDRMGQKWPIERELAFIDALLIIAPIGRRKYQMSSQQDGGGGGSTEQYGRNMLISEYLWICCFLQHLPPGAPEPLREWKEDKDENGNPYRDKNGKPKPKVKHHPHYSPRKMVSSHLQVIKGFFKAHPSLYVLFPTQEKIRDGDEPEGIQSENLKADPVLLALREKRMPEERANYAYWAWVLAADQRVHLRPTQCWICVSARTVRYVPEEARGGGYAYKTATGERLDPAQFPHLHKNLRRDEWPRAATGITGPLLHEYTQTIKQEPGGSAHAMKRDWAYDFPLLHEPLDRALRENRGGDGGGVGTNSNRRSLKRARQDDDDVDVEGGLYNAPAGSRLSYARLEGYTNVADAKYEHEDDGAPAWLKNGE</sequence>
<keyword evidence="3" id="KW-0805">Transcription regulation</keyword>
<feature type="DNA-binding region" description="TEA" evidence="6">
    <location>
        <begin position="234"/>
        <end position="318"/>
    </location>
</feature>
<reference evidence="9" key="2">
    <citation type="submission" date="2010-05" db="EMBL/GenBank/DDBJ databases">
        <title>The Genome Sequence of Magnaporthe poae strain ATCC 64411.</title>
        <authorList>
            <consortium name="The Broad Institute Genome Sequencing Platform"/>
            <consortium name="Broad Institute Genome Sequencing Center for Infectious Disease"/>
            <person name="Ma L.-J."/>
            <person name="Dead R."/>
            <person name="Young S."/>
            <person name="Zeng Q."/>
            <person name="Koehrsen M."/>
            <person name="Alvarado L."/>
            <person name="Berlin A."/>
            <person name="Chapman S.B."/>
            <person name="Chen Z."/>
            <person name="Freedman E."/>
            <person name="Gellesch M."/>
            <person name="Goldberg J."/>
            <person name="Griggs A."/>
            <person name="Gujja S."/>
            <person name="Heilman E.R."/>
            <person name="Heiman D."/>
            <person name="Hepburn T."/>
            <person name="Howarth C."/>
            <person name="Jen D."/>
            <person name="Larson L."/>
            <person name="Mehta T."/>
            <person name="Neiman D."/>
            <person name="Pearson M."/>
            <person name="Roberts A."/>
            <person name="Saif S."/>
            <person name="Shea T."/>
            <person name="Shenoy N."/>
            <person name="Sisk P."/>
            <person name="Stolte C."/>
            <person name="Sykes S."/>
            <person name="Walk T."/>
            <person name="White J."/>
            <person name="Yandava C."/>
            <person name="Haas B."/>
            <person name="Nusbaum C."/>
            <person name="Birren B."/>
        </authorList>
    </citation>
    <scope>NUCLEOTIDE SEQUENCE</scope>
    <source>
        <strain evidence="9">ATCC 64411</strain>
    </source>
</reference>
<feature type="domain" description="TEA" evidence="8">
    <location>
        <begin position="234"/>
        <end position="318"/>
    </location>
</feature>
<dbReference type="EMBL" id="GL876966">
    <property type="protein sequence ID" value="KLU81286.1"/>
    <property type="molecule type" value="Genomic_DNA"/>
</dbReference>
<evidence type="ECO:0000256" key="3">
    <source>
        <dbReference type="ARBA" id="ARBA00023015"/>
    </source>
</evidence>
<dbReference type="EMBL" id="ADBL01000086">
    <property type="status" value="NOT_ANNOTATED_CDS"/>
    <property type="molecule type" value="Genomic_DNA"/>
</dbReference>
<dbReference type="STRING" id="644358.A0A0C4DKU7"/>
<evidence type="ECO:0000256" key="1">
    <source>
        <dbReference type="ARBA" id="ARBA00004123"/>
    </source>
</evidence>
<evidence type="ECO:0000256" key="2">
    <source>
        <dbReference type="ARBA" id="ARBA00008421"/>
    </source>
</evidence>
<dbReference type="PANTHER" id="PTHR11834">
    <property type="entry name" value="TRANSCRIPTIONAL ENHANCER FACTOR TEF RELATED"/>
    <property type="match status" value="1"/>
</dbReference>
<feature type="region of interest" description="Disordered" evidence="7">
    <location>
        <begin position="524"/>
        <end position="559"/>
    </location>
</feature>
<reference evidence="10" key="5">
    <citation type="submission" date="2015-06" db="UniProtKB">
        <authorList>
            <consortium name="EnsemblFungi"/>
        </authorList>
    </citation>
    <scope>IDENTIFICATION</scope>
    <source>
        <strain evidence="10">ATCC 64411</strain>
    </source>
</reference>
<reference evidence="9" key="3">
    <citation type="submission" date="2011-03" db="EMBL/GenBank/DDBJ databases">
        <title>Annotation of Magnaporthe poae ATCC 64411.</title>
        <authorList>
            <person name="Ma L.-J."/>
            <person name="Dead R."/>
            <person name="Young S.K."/>
            <person name="Zeng Q."/>
            <person name="Gargeya S."/>
            <person name="Fitzgerald M."/>
            <person name="Haas B."/>
            <person name="Abouelleil A."/>
            <person name="Alvarado L."/>
            <person name="Arachchi H.M."/>
            <person name="Berlin A."/>
            <person name="Brown A."/>
            <person name="Chapman S.B."/>
            <person name="Chen Z."/>
            <person name="Dunbar C."/>
            <person name="Freedman E."/>
            <person name="Gearin G."/>
            <person name="Gellesch M."/>
            <person name="Goldberg J."/>
            <person name="Griggs A."/>
            <person name="Gujja S."/>
            <person name="Heiman D."/>
            <person name="Howarth C."/>
            <person name="Larson L."/>
            <person name="Lui A."/>
            <person name="MacDonald P.J.P."/>
            <person name="Mehta T."/>
            <person name="Montmayeur A."/>
            <person name="Murphy C."/>
            <person name="Neiman D."/>
            <person name="Pearson M."/>
            <person name="Priest M."/>
            <person name="Roberts A."/>
            <person name="Saif S."/>
            <person name="Shea T."/>
            <person name="Shenoy N."/>
            <person name="Sisk P."/>
            <person name="Stolte C."/>
            <person name="Sykes S."/>
            <person name="Yandava C."/>
            <person name="Wortman J."/>
            <person name="Nusbaum C."/>
            <person name="Birren B."/>
        </authorList>
    </citation>
    <scope>NUCLEOTIDE SEQUENCE</scope>
    <source>
        <strain evidence="9">ATCC 64411</strain>
    </source>
</reference>
<comment type="subcellular location">
    <subcellularLocation>
        <location evidence="1">Nucleus</location>
    </subcellularLocation>
</comment>
<dbReference type="VEuPathDB" id="FungiDB:MAPG_00377"/>
<dbReference type="GO" id="GO:0005667">
    <property type="term" value="C:transcription regulator complex"/>
    <property type="evidence" value="ECO:0007669"/>
    <property type="project" value="TreeGrafter"/>
</dbReference>
<keyword evidence="11" id="KW-1185">Reference proteome</keyword>